<evidence type="ECO:0000256" key="1">
    <source>
        <dbReference type="SAM" id="MobiDB-lite"/>
    </source>
</evidence>
<dbReference type="SUPFAM" id="SSF53098">
    <property type="entry name" value="Ribonuclease H-like"/>
    <property type="match status" value="1"/>
</dbReference>
<keyword evidence="3" id="KW-1185">Reference proteome</keyword>
<comment type="caution">
    <text evidence="2">The sequence shown here is derived from an EMBL/GenBank/DDBJ whole genome shotgun (WGS) entry which is preliminary data.</text>
</comment>
<dbReference type="AlphaFoldDB" id="A0A8H5CX32"/>
<feature type="compositionally biased region" description="Polar residues" evidence="1">
    <location>
        <begin position="303"/>
        <end position="313"/>
    </location>
</feature>
<gene>
    <name evidence="2" type="ORF">D9756_009353</name>
</gene>
<accession>A0A8H5CX32</accession>
<feature type="compositionally biased region" description="Basic and acidic residues" evidence="1">
    <location>
        <begin position="291"/>
        <end position="300"/>
    </location>
</feature>
<evidence type="ECO:0000313" key="3">
    <source>
        <dbReference type="Proteomes" id="UP000559027"/>
    </source>
</evidence>
<sequence length="313" mass="35391">MVITMDNAVNCDKLAVHLPTYIPTFCGPKMHVQCIAHILNLIAKAFMSFFFKKLAKKTNAILKDRALVVEERETELDDVVAEEMDENDDILVDDDGHRAFNYATAHSLHDQAILLMQNEGVTVSAHELQMAQQIMPQVARLACQINDSPKLYKLGCYQLTDKQWELAEDLAEALEIQFNILIKLLFEEPTWQFSQKGVPLIIDVLPILLELKFSMQAIHDSDTDDDPAYDITCIAAQAAILDCEIYYISIVMCPDCKLQWFKSALGFTTQYVKKIKDMVVEHWKASYASGGDEKGKKELVQGHAQSSQDKLLC</sequence>
<organism evidence="2 3">
    <name type="scientific">Leucocoprinus leucothites</name>
    <dbReference type="NCBI Taxonomy" id="201217"/>
    <lineage>
        <taxon>Eukaryota</taxon>
        <taxon>Fungi</taxon>
        <taxon>Dikarya</taxon>
        <taxon>Basidiomycota</taxon>
        <taxon>Agaricomycotina</taxon>
        <taxon>Agaricomycetes</taxon>
        <taxon>Agaricomycetidae</taxon>
        <taxon>Agaricales</taxon>
        <taxon>Agaricineae</taxon>
        <taxon>Agaricaceae</taxon>
        <taxon>Leucocoprinus</taxon>
    </lineage>
</organism>
<protein>
    <submittedName>
        <fullName evidence="2">Uncharacterized protein</fullName>
    </submittedName>
</protein>
<evidence type="ECO:0000313" key="2">
    <source>
        <dbReference type="EMBL" id="KAF5349173.1"/>
    </source>
</evidence>
<proteinExistence type="predicted"/>
<dbReference type="Proteomes" id="UP000559027">
    <property type="component" value="Unassembled WGS sequence"/>
</dbReference>
<feature type="region of interest" description="Disordered" evidence="1">
    <location>
        <begin position="289"/>
        <end position="313"/>
    </location>
</feature>
<dbReference type="OrthoDB" id="2748837at2759"/>
<reference evidence="2 3" key="1">
    <citation type="journal article" date="2020" name="ISME J.">
        <title>Uncovering the hidden diversity of litter-decomposition mechanisms in mushroom-forming fungi.</title>
        <authorList>
            <person name="Floudas D."/>
            <person name="Bentzer J."/>
            <person name="Ahren D."/>
            <person name="Johansson T."/>
            <person name="Persson P."/>
            <person name="Tunlid A."/>
        </authorList>
    </citation>
    <scope>NUCLEOTIDE SEQUENCE [LARGE SCALE GENOMIC DNA]</scope>
    <source>
        <strain evidence="2 3">CBS 146.42</strain>
    </source>
</reference>
<name>A0A8H5CX32_9AGAR</name>
<dbReference type="EMBL" id="JAACJO010000017">
    <property type="protein sequence ID" value="KAF5349173.1"/>
    <property type="molecule type" value="Genomic_DNA"/>
</dbReference>
<dbReference type="InterPro" id="IPR012337">
    <property type="entry name" value="RNaseH-like_sf"/>
</dbReference>